<evidence type="ECO:0000313" key="2">
    <source>
        <dbReference type="EMBL" id="EMD33760.1"/>
    </source>
</evidence>
<evidence type="ECO:0000313" key="3">
    <source>
        <dbReference type="Proteomes" id="UP000016930"/>
    </source>
</evidence>
<feature type="compositionally biased region" description="Basic residues" evidence="1">
    <location>
        <begin position="229"/>
        <end position="239"/>
    </location>
</feature>
<organism evidence="2 3">
    <name type="scientific">Ceriporiopsis subvermispora (strain B)</name>
    <name type="common">White-rot fungus</name>
    <name type="synonym">Gelatoporia subvermispora</name>
    <dbReference type="NCBI Taxonomy" id="914234"/>
    <lineage>
        <taxon>Eukaryota</taxon>
        <taxon>Fungi</taxon>
        <taxon>Dikarya</taxon>
        <taxon>Basidiomycota</taxon>
        <taxon>Agaricomycotina</taxon>
        <taxon>Agaricomycetes</taxon>
        <taxon>Polyporales</taxon>
        <taxon>Gelatoporiaceae</taxon>
        <taxon>Gelatoporia</taxon>
    </lineage>
</organism>
<keyword evidence="3" id="KW-1185">Reference proteome</keyword>
<protein>
    <submittedName>
        <fullName evidence="2">Uncharacterized protein</fullName>
    </submittedName>
</protein>
<proteinExistence type="predicted"/>
<evidence type="ECO:0000256" key="1">
    <source>
        <dbReference type="SAM" id="MobiDB-lite"/>
    </source>
</evidence>
<sequence length="262" mass="30401">METLAYSGAVLQPDALQVLLCCPTRSSLLLHLLQHIVCIDMPYNPITDPWYKDPELRIQFMNNLRQAISMLGENRLIKTKIKHKFDTLIAELVRHHTRSAHHEERGAVNDDLIEVHDNRCDCRLDDSQLDELEGPPRYSDNSKICDIIDRRARVREPHIGEHQDYHLQSSLRLQEELRQTFHDVKRLRDLAVETQTILQAHTATYEYDPEPYSEPDCLDCQSSPMPPVRKPRNKNNRKRAISDTAAGSAHLDTRGDKRRKTM</sequence>
<accession>M2QNM5</accession>
<gene>
    <name evidence="2" type="ORF">CERSUDRAFT_76460</name>
</gene>
<feature type="region of interest" description="Disordered" evidence="1">
    <location>
        <begin position="221"/>
        <end position="262"/>
    </location>
</feature>
<dbReference type="HOGENOM" id="CLU_1261359_0_0_1"/>
<dbReference type="EMBL" id="KB445805">
    <property type="protein sequence ID" value="EMD33760.1"/>
    <property type="molecule type" value="Genomic_DNA"/>
</dbReference>
<name>M2QNM5_CERS8</name>
<dbReference type="AlphaFoldDB" id="M2QNM5"/>
<dbReference type="Proteomes" id="UP000016930">
    <property type="component" value="Unassembled WGS sequence"/>
</dbReference>
<reference evidence="2 3" key="1">
    <citation type="journal article" date="2012" name="Proc. Natl. Acad. Sci. U.S.A.">
        <title>Comparative genomics of Ceriporiopsis subvermispora and Phanerochaete chrysosporium provide insight into selective ligninolysis.</title>
        <authorList>
            <person name="Fernandez-Fueyo E."/>
            <person name="Ruiz-Duenas F.J."/>
            <person name="Ferreira P."/>
            <person name="Floudas D."/>
            <person name="Hibbett D.S."/>
            <person name="Canessa P."/>
            <person name="Larrondo L.F."/>
            <person name="James T.Y."/>
            <person name="Seelenfreund D."/>
            <person name="Lobos S."/>
            <person name="Polanco R."/>
            <person name="Tello M."/>
            <person name="Honda Y."/>
            <person name="Watanabe T."/>
            <person name="Watanabe T."/>
            <person name="Ryu J.S."/>
            <person name="Kubicek C.P."/>
            <person name="Schmoll M."/>
            <person name="Gaskell J."/>
            <person name="Hammel K.E."/>
            <person name="St John F.J."/>
            <person name="Vanden Wymelenberg A."/>
            <person name="Sabat G."/>
            <person name="Splinter BonDurant S."/>
            <person name="Syed K."/>
            <person name="Yadav J.S."/>
            <person name="Doddapaneni H."/>
            <person name="Subramanian V."/>
            <person name="Lavin J.L."/>
            <person name="Oguiza J.A."/>
            <person name="Perez G."/>
            <person name="Pisabarro A.G."/>
            <person name="Ramirez L."/>
            <person name="Santoyo F."/>
            <person name="Master E."/>
            <person name="Coutinho P.M."/>
            <person name="Henrissat B."/>
            <person name="Lombard V."/>
            <person name="Magnuson J.K."/>
            <person name="Kuees U."/>
            <person name="Hori C."/>
            <person name="Igarashi K."/>
            <person name="Samejima M."/>
            <person name="Held B.W."/>
            <person name="Barry K.W."/>
            <person name="LaButti K.M."/>
            <person name="Lapidus A."/>
            <person name="Lindquist E.A."/>
            <person name="Lucas S.M."/>
            <person name="Riley R."/>
            <person name="Salamov A.A."/>
            <person name="Hoffmeister D."/>
            <person name="Schwenk D."/>
            <person name="Hadar Y."/>
            <person name="Yarden O."/>
            <person name="de Vries R.P."/>
            <person name="Wiebenga A."/>
            <person name="Stenlid J."/>
            <person name="Eastwood D."/>
            <person name="Grigoriev I.V."/>
            <person name="Berka R.M."/>
            <person name="Blanchette R.A."/>
            <person name="Kersten P."/>
            <person name="Martinez A.T."/>
            <person name="Vicuna R."/>
            <person name="Cullen D."/>
        </authorList>
    </citation>
    <scope>NUCLEOTIDE SEQUENCE [LARGE SCALE GENOMIC DNA]</scope>
    <source>
        <strain evidence="2 3">B</strain>
    </source>
</reference>